<name>A0A4Y7RD14_9FIRM</name>
<dbReference type="EC" id="2.4.1.11" evidence="3"/>
<dbReference type="AlphaFoldDB" id="A0A4Y7RD14"/>
<dbReference type="PANTHER" id="PTHR12526:SF630">
    <property type="entry name" value="GLYCOSYLTRANSFERASE"/>
    <property type="match status" value="1"/>
</dbReference>
<sequence length="367" mass="41226">MKKKVLHVIPSLSTGGASCLVTDLLCSLDSTCFEIGLCSLYEDTNNNLSKRLRDSNIELFFLNKKQGLDVPIIYRLWKIFKTYRPDIIHVHQRAILYTLLPAIFSKVPRRLETIHSMAEWEGGRDTRLVRRFAYKYCGFVPVAVAKNVAASIKRVYKIKEVLVIQNGITTRKYQAVKVTEPIDKPISLIHVARFSPEKNHALFIQALKKVVEARPGRIKAFLVGTGPQLQSIRLMVQTYCLEKVVEFMGERQDIAELLGYSDGLVLTSNIEGLPLVVLEAMAAGKPVIATNVGGIPEVIDNGKTGILIPPYDIDTLTESIIDLIDHREYFTAMGLKGAAVVRERFDLTRVVDEYKNLYNIDGAQCVF</sequence>
<reference evidence="3 4" key="1">
    <citation type="journal article" date="2018" name="Environ. Microbiol.">
        <title>Novel energy conservation strategies and behaviour of Pelotomaculum schinkii driving syntrophic propionate catabolism.</title>
        <authorList>
            <person name="Hidalgo-Ahumada C.A.P."/>
            <person name="Nobu M.K."/>
            <person name="Narihiro T."/>
            <person name="Tamaki H."/>
            <person name="Liu W.T."/>
            <person name="Kamagata Y."/>
            <person name="Stams A.J.M."/>
            <person name="Imachi H."/>
            <person name="Sousa D.Z."/>
        </authorList>
    </citation>
    <scope>NUCLEOTIDE SEQUENCE [LARGE SCALE GENOMIC DNA]</scope>
    <source>
        <strain evidence="3 4">HH</strain>
    </source>
</reference>
<dbReference type="EMBL" id="QFGA01000001">
    <property type="protein sequence ID" value="TEB06610.1"/>
    <property type="molecule type" value="Genomic_DNA"/>
</dbReference>
<dbReference type="InterPro" id="IPR028098">
    <property type="entry name" value="Glyco_trans_4-like_N"/>
</dbReference>
<dbReference type="InterPro" id="IPR001296">
    <property type="entry name" value="Glyco_trans_1"/>
</dbReference>
<keyword evidence="4" id="KW-1185">Reference proteome</keyword>
<keyword evidence="3" id="KW-0808">Transferase</keyword>
<dbReference type="PROSITE" id="PS51257">
    <property type="entry name" value="PROKAR_LIPOPROTEIN"/>
    <property type="match status" value="1"/>
</dbReference>
<dbReference type="PANTHER" id="PTHR12526">
    <property type="entry name" value="GLYCOSYLTRANSFERASE"/>
    <property type="match status" value="1"/>
</dbReference>
<keyword evidence="3" id="KW-0328">Glycosyltransferase</keyword>
<feature type="domain" description="Glycosyl transferase family 1" evidence="1">
    <location>
        <begin position="182"/>
        <end position="331"/>
    </location>
</feature>
<evidence type="ECO:0000259" key="1">
    <source>
        <dbReference type="Pfam" id="PF00534"/>
    </source>
</evidence>
<dbReference type="SUPFAM" id="SSF53756">
    <property type="entry name" value="UDP-Glycosyltransferase/glycogen phosphorylase"/>
    <property type="match status" value="1"/>
</dbReference>
<evidence type="ECO:0000259" key="2">
    <source>
        <dbReference type="Pfam" id="PF13439"/>
    </source>
</evidence>
<organism evidence="3 4">
    <name type="scientific">Pelotomaculum schinkii</name>
    <dbReference type="NCBI Taxonomy" id="78350"/>
    <lineage>
        <taxon>Bacteria</taxon>
        <taxon>Bacillati</taxon>
        <taxon>Bacillota</taxon>
        <taxon>Clostridia</taxon>
        <taxon>Eubacteriales</taxon>
        <taxon>Desulfotomaculaceae</taxon>
        <taxon>Pelotomaculum</taxon>
    </lineage>
</organism>
<dbReference type="Proteomes" id="UP000298324">
    <property type="component" value="Unassembled WGS sequence"/>
</dbReference>
<comment type="caution">
    <text evidence="3">The sequence shown here is derived from an EMBL/GenBank/DDBJ whole genome shotgun (WGS) entry which is preliminary data.</text>
</comment>
<accession>A0A4Y7RD14</accession>
<evidence type="ECO:0000313" key="3">
    <source>
        <dbReference type="EMBL" id="TEB06610.1"/>
    </source>
</evidence>
<dbReference type="RefSeq" id="WP_134216935.1">
    <property type="nucleotide sequence ID" value="NZ_QFGA01000001.1"/>
</dbReference>
<dbReference type="GO" id="GO:0004373">
    <property type="term" value="F:alpha-1,4-glucan glucosyltransferase (UDP-glucose donor) activity"/>
    <property type="evidence" value="ECO:0007669"/>
    <property type="project" value="UniProtKB-EC"/>
</dbReference>
<dbReference type="Gene3D" id="3.40.50.2000">
    <property type="entry name" value="Glycogen Phosphorylase B"/>
    <property type="match status" value="2"/>
</dbReference>
<protein>
    <submittedName>
        <fullName evidence="3">Glycogen synthase</fullName>
        <ecNumber evidence="3">2.4.1.11</ecNumber>
    </submittedName>
</protein>
<dbReference type="Pfam" id="PF13439">
    <property type="entry name" value="Glyco_transf_4"/>
    <property type="match status" value="1"/>
</dbReference>
<gene>
    <name evidence="3" type="ORF">Psch_00142</name>
</gene>
<feature type="domain" description="Glycosyltransferase subfamily 4-like N-terminal" evidence="2">
    <location>
        <begin position="15"/>
        <end position="170"/>
    </location>
</feature>
<proteinExistence type="predicted"/>
<dbReference type="Pfam" id="PF00534">
    <property type="entry name" value="Glycos_transf_1"/>
    <property type="match status" value="1"/>
</dbReference>
<evidence type="ECO:0000313" key="4">
    <source>
        <dbReference type="Proteomes" id="UP000298324"/>
    </source>
</evidence>